<dbReference type="Proteomes" id="UP000321947">
    <property type="component" value="Unassembled WGS sequence"/>
</dbReference>
<dbReference type="AlphaFoldDB" id="A0A5D3BG73"/>
<gene>
    <name evidence="2" type="ORF">E5676_scaffold565G00050</name>
</gene>
<feature type="compositionally biased region" description="Basic and acidic residues" evidence="1">
    <location>
        <begin position="84"/>
        <end position="100"/>
    </location>
</feature>
<comment type="caution">
    <text evidence="2">The sequence shown here is derived from an EMBL/GenBank/DDBJ whole genome shotgun (WGS) entry which is preliminary data.</text>
</comment>
<accession>A0A5D3BG73</accession>
<evidence type="ECO:0000313" key="2">
    <source>
        <dbReference type="EMBL" id="TYJ98074.1"/>
    </source>
</evidence>
<name>A0A5D3BG73_CUCMM</name>
<feature type="compositionally biased region" description="Basic residues" evidence="1">
    <location>
        <begin position="1"/>
        <end position="10"/>
    </location>
</feature>
<reference evidence="2 3" key="1">
    <citation type="submission" date="2019-08" db="EMBL/GenBank/DDBJ databases">
        <title>Draft genome sequences of two oriental melons (Cucumis melo L. var makuwa).</title>
        <authorList>
            <person name="Kwon S.-Y."/>
        </authorList>
    </citation>
    <scope>NUCLEOTIDE SEQUENCE [LARGE SCALE GENOMIC DNA]</scope>
    <source>
        <strain evidence="3">cv. Chang Bougi</strain>
        <tissue evidence="2">Leaf</tissue>
    </source>
</reference>
<protein>
    <submittedName>
        <fullName evidence="2">NBS-LRR type resistance protein</fullName>
    </submittedName>
</protein>
<dbReference type="EMBL" id="SSTD01018342">
    <property type="protein sequence ID" value="TYJ98074.1"/>
    <property type="molecule type" value="Genomic_DNA"/>
</dbReference>
<proteinExistence type="predicted"/>
<organism evidence="2 3">
    <name type="scientific">Cucumis melo var. makuwa</name>
    <name type="common">Oriental melon</name>
    <dbReference type="NCBI Taxonomy" id="1194695"/>
    <lineage>
        <taxon>Eukaryota</taxon>
        <taxon>Viridiplantae</taxon>
        <taxon>Streptophyta</taxon>
        <taxon>Embryophyta</taxon>
        <taxon>Tracheophyta</taxon>
        <taxon>Spermatophyta</taxon>
        <taxon>Magnoliopsida</taxon>
        <taxon>eudicotyledons</taxon>
        <taxon>Gunneridae</taxon>
        <taxon>Pentapetalae</taxon>
        <taxon>rosids</taxon>
        <taxon>fabids</taxon>
        <taxon>Cucurbitales</taxon>
        <taxon>Cucurbitaceae</taxon>
        <taxon>Benincaseae</taxon>
        <taxon>Cucumis</taxon>
    </lineage>
</organism>
<evidence type="ECO:0000313" key="3">
    <source>
        <dbReference type="Proteomes" id="UP000321947"/>
    </source>
</evidence>
<feature type="region of interest" description="Disordered" evidence="1">
    <location>
        <begin position="1"/>
        <end position="100"/>
    </location>
</feature>
<feature type="compositionally biased region" description="Basic and acidic residues" evidence="1">
    <location>
        <begin position="52"/>
        <end position="77"/>
    </location>
</feature>
<sequence length="100" mass="11296">MLRKTAGHRQTRSDEGRTTMSSCVRPRGRSEMVRPRQLNAGVVEPTTTETEMGDHHRDGDRDGDGRVRERKRTDEKTGGGGFVRDLEMKKKEERGGVATR</sequence>
<evidence type="ECO:0000256" key="1">
    <source>
        <dbReference type="SAM" id="MobiDB-lite"/>
    </source>
</evidence>